<evidence type="ECO:0000256" key="1">
    <source>
        <dbReference type="ARBA" id="ARBA00008738"/>
    </source>
</evidence>
<dbReference type="Pfam" id="PF05217">
    <property type="entry name" value="SAXO1-2"/>
    <property type="match status" value="2"/>
</dbReference>
<dbReference type="GO" id="GO:0036064">
    <property type="term" value="C:ciliary basal body"/>
    <property type="evidence" value="ECO:0007669"/>
    <property type="project" value="TreeGrafter"/>
</dbReference>
<accession>A0A8S0ZWC1</accession>
<evidence type="ECO:0008006" key="4">
    <source>
        <dbReference type="Google" id="ProtNLM"/>
    </source>
</evidence>
<dbReference type="OrthoDB" id="365640at2759"/>
<dbReference type="GO" id="GO:0005879">
    <property type="term" value="C:axonemal microtubule"/>
    <property type="evidence" value="ECO:0007669"/>
    <property type="project" value="TreeGrafter"/>
</dbReference>
<reference evidence="2 3" key="1">
    <citation type="submission" date="2020-04" db="EMBL/GenBank/DDBJ databases">
        <authorList>
            <person name="Wallbank WR R."/>
            <person name="Pardo Diaz C."/>
            <person name="Kozak K."/>
            <person name="Martin S."/>
            <person name="Jiggins C."/>
            <person name="Moest M."/>
            <person name="Warren A I."/>
            <person name="Byers J.R.P. K."/>
            <person name="Montejo-Kovacevich G."/>
            <person name="Yen C E."/>
        </authorList>
    </citation>
    <scope>NUCLEOTIDE SEQUENCE [LARGE SCALE GENOMIC DNA]</scope>
</reference>
<evidence type="ECO:0000313" key="2">
    <source>
        <dbReference type="EMBL" id="CAB3237917.1"/>
    </source>
</evidence>
<sequence length="528" mass="58921">MHLVTGNIDVRLYLEKCCVPCPAAAQGSVAPGKTVEVKPDGSCAGCPCRACCCGKKPIVKPCYKQPRIPASYAPRRCYSKPEAPVESGTTYKMSFLPVEGCKGLRGDLRKPVANIVPSSEPMEGCTVQKLSYLPNPVCVTQKIHPCHHDMWGKGPMQNITTQRHDYVPKPSIIRESFKPPSDYKGVDQPFENRTVNKLSYLPPERMEPTKSFAPYRCYERPNAKMEGTTTHKMSFMPNQILPKQPVPWATKEPYQRPETKLDGNTTYTMSYLDAQSDCRRRAIMPESCINPVTSSKAFETQTVYKNSYLPAKAVIPKPAKPSPNLVPSTAQMDGDTVQKLSYLPNPVCVTRKIHPCHHDMWGKGPMQNITTQRHDYVAKPSIIRESFKPPPKFHNVDQPFESRTINRLSFLNPGPCAVPENYAPQKCYERPSAKMEGTTTQKMSYQPICVPQPQRPPWACKAPYEKPATRLEGTTVYKSSFLPPGEDCTEYIDPCTYGDCQPCICTCPAECIKTDPCACDFPKAACCA</sequence>
<dbReference type="PANTHER" id="PTHR31516:SF17">
    <property type="entry name" value="STABILIZER OF AXONEMAL MICROTUBULES 2"/>
    <property type="match status" value="1"/>
</dbReference>
<dbReference type="GO" id="GO:0008017">
    <property type="term" value="F:microtubule binding"/>
    <property type="evidence" value="ECO:0007669"/>
    <property type="project" value="InterPro"/>
</dbReference>
<dbReference type="GO" id="GO:0036126">
    <property type="term" value="C:sperm flagellum"/>
    <property type="evidence" value="ECO:0007669"/>
    <property type="project" value="TreeGrafter"/>
</dbReference>
<name>A0A8S0ZWC1_ARCPL</name>
<comment type="caution">
    <text evidence="2">The sequence shown here is derived from an EMBL/GenBank/DDBJ whole genome shotgun (WGS) entry which is preliminary data.</text>
</comment>
<dbReference type="AlphaFoldDB" id="A0A8S0ZWC1"/>
<comment type="similarity">
    <text evidence="1">Belongs to the FAM154 family.</text>
</comment>
<proteinExistence type="inferred from homology"/>
<gene>
    <name evidence="2" type="ORF">APLA_LOCUS7221</name>
</gene>
<dbReference type="InterPro" id="IPR033336">
    <property type="entry name" value="SAXO1/2"/>
</dbReference>
<dbReference type="PANTHER" id="PTHR31516">
    <property type="entry name" value="STABILIZER OF AXONEMAL MICROTUBULES 2"/>
    <property type="match status" value="1"/>
</dbReference>
<evidence type="ECO:0000313" key="3">
    <source>
        <dbReference type="Proteomes" id="UP000494106"/>
    </source>
</evidence>
<keyword evidence="3" id="KW-1185">Reference proteome</keyword>
<dbReference type="EMBL" id="CADEBC010000495">
    <property type="protein sequence ID" value="CAB3237917.1"/>
    <property type="molecule type" value="Genomic_DNA"/>
</dbReference>
<dbReference type="Proteomes" id="UP000494106">
    <property type="component" value="Unassembled WGS sequence"/>
</dbReference>
<dbReference type="GO" id="GO:0005814">
    <property type="term" value="C:centriole"/>
    <property type="evidence" value="ECO:0007669"/>
    <property type="project" value="TreeGrafter"/>
</dbReference>
<organism evidence="2 3">
    <name type="scientific">Arctia plantaginis</name>
    <name type="common">Wood tiger moth</name>
    <name type="synonym">Phalaena plantaginis</name>
    <dbReference type="NCBI Taxonomy" id="874455"/>
    <lineage>
        <taxon>Eukaryota</taxon>
        <taxon>Metazoa</taxon>
        <taxon>Ecdysozoa</taxon>
        <taxon>Arthropoda</taxon>
        <taxon>Hexapoda</taxon>
        <taxon>Insecta</taxon>
        <taxon>Pterygota</taxon>
        <taxon>Neoptera</taxon>
        <taxon>Endopterygota</taxon>
        <taxon>Lepidoptera</taxon>
        <taxon>Glossata</taxon>
        <taxon>Ditrysia</taxon>
        <taxon>Noctuoidea</taxon>
        <taxon>Erebidae</taxon>
        <taxon>Arctiinae</taxon>
        <taxon>Arctia</taxon>
    </lineage>
</organism>
<protein>
    <recommendedName>
        <fullName evidence="4">Stabilizer of axonemal microtubules 1</fullName>
    </recommendedName>
</protein>